<protein>
    <recommendedName>
        <fullName evidence="9">3-phosphoshikimate 1-carboxyvinyltransferase</fullName>
        <ecNumber evidence="9">2.5.1.19</ecNumber>
    </recommendedName>
    <alternativeName>
        <fullName evidence="9">5-enolpyruvylshikimate-3-phosphate synthase</fullName>
        <shortName evidence="9">EPSP synthase</shortName>
        <shortName evidence="9">EPSPS</shortName>
    </alternativeName>
</protein>
<evidence type="ECO:0000256" key="2">
    <source>
        <dbReference type="ARBA" id="ARBA00004811"/>
    </source>
</evidence>
<dbReference type="GO" id="GO:0009423">
    <property type="term" value="P:chorismate biosynthetic process"/>
    <property type="evidence" value="ECO:0007669"/>
    <property type="project" value="UniProtKB-UniRule"/>
</dbReference>
<dbReference type="PANTHER" id="PTHR21090">
    <property type="entry name" value="AROM/DEHYDROQUINATE SYNTHASE"/>
    <property type="match status" value="1"/>
</dbReference>
<reference evidence="11" key="2">
    <citation type="submission" date="2020-09" db="EMBL/GenBank/DDBJ databases">
        <authorList>
            <person name="Sun Q."/>
            <person name="Zhou Y."/>
        </authorList>
    </citation>
    <scope>NUCLEOTIDE SEQUENCE</scope>
    <source>
        <strain evidence="11">CGMCC 1.12408</strain>
    </source>
</reference>
<dbReference type="PIRSF" id="PIRSF000505">
    <property type="entry name" value="EPSPS"/>
    <property type="match status" value="1"/>
</dbReference>
<feature type="binding site" evidence="9">
    <location>
        <position position="94"/>
    </location>
    <ligand>
        <name>phosphoenolpyruvate</name>
        <dbReference type="ChEBI" id="CHEBI:58702"/>
    </ligand>
</feature>
<evidence type="ECO:0000256" key="1">
    <source>
        <dbReference type="ARBA" id="ARBA00002174"/>
    </source>
</evidence>
<keyword evidence="6 9" id="KW-0808">Transferase</keyword>
<evidence type="ECO:0000256" key="5">
    <source>
        <dbReference type="ARBA" id="ARBA00022605"/>
    </source>
</evidence>
<dbReference type="EMBL" id="BMEY01000001">
    <property type="protein sequence ID" value="GGA61346.1"/>
    <property type="molecule type" value="Genomic_DNA"/>
</dbReference>
<keyword evidence="4 9" id="KW-0963">Cytoplasm</keyword>
<feature type="domain" description="Enolpyruvate transferase" evidence="10">
    <location>
        <begin position="10"/>
        <end position="423"/>
    </location>
</feature>
<feature type="active site" description="Proton acceptor" evidence="9">
    <location>
        <position position="315"/>
    </location>
</feature>
<dbReference type="Gene3D" id="3.65.10.10">
    <property type="entry name" value="Enolpyruvate transferase domain"/>
    <property type="match status" value="2"/>
</dbReference>
<comment type="function">
    <text evidence="1 9">Catalyzes the transfer of the enolpyruvyl moiety of phosphoenolpyruvate (PEP) to the 5-hydroxyl of shikimate-3-phosphate (S3P) to produce enolpyruvyl shikimate-3-phosphate and inorganic phosphate.</text>
</comment>
<feature type="binding site" evidence="9">
    <location>
        <position position="169"/>
    </location>
    <ligand>
        <name>3-phosphoshikimate</name>
        <dbReference type="ChEBI" id="CHEBI:145989"/>
    </ligand>
</feature>
<evidence type="ECO:0000259" key="10">
    <source>
        <dbReference type="Pfam" id="PF00275"/>
    </source>
</evidence>
<gene>
    <name evidence="9 11" type="primary">aroA</name>
    <name evidence="11" type="ORF">GCM10008025_01660</name>
</gene>
<evidence type="ECO:0000313" key="11">
    <source>
        <dbReference type="EMBL" id="GGA61346.1"/>
    </source>
</evidence>
<comment type="pathway">
    <text evidence="2 9">Metabolic intermediate biosynthesis; chorismate biosynthesis; chorismate from D-erythrose 4-phosphate and phosphoenolpyruvate: step 6/7.</text>
</comment>
<dbReference type="InterPro" id="IPR006264">
    <property type="entry name" value="EPSP_synthase"/>
</dbReference>
<dbReference type="GO" id="GO:0009073">
    <property type="term" value="P:aromatic amino acid family biosynthetic process"/>
    <property type="evidence" value="ECO:0007669"/>
    <property type="project" value="UniProtKB-KW"/>
</dbReference>
<dbReference type="InterPro" id="IPR013792">
    <property type="entry name" value="RNA3'P_cycl/enolpyr_Trfase_a/b"/>
</dbReference>
<dbReference type="Pfam" id="PF00275">
    <property type="entry name" value="EPSP_synthase"/>
    <property type="match status" value="1"/>
</dbReference>
<comment type="similarity">
    <text evidence="3 9">Belongs to the EPSP synthase family.</text>
</comment>
<comment type="caution">
    <text evidence="11">The sequence shown here is derived from an EMBL/GenBank/DDBJ whole genome shotgun (WGS) entry which is preliminary data.</text>
</comment>
<dbReference type="FunFam" id="3.65.10.10:FF:000005">
    <property type="entry name" value="3-phosphoshikimate 1-carboxyvinyltransferase"/>
    <property type="match status" value="1"/>
</dbReference>
<evidence type="ECO:0000256" key="7">
    <source>
        <dbReference type="ARBA" id="ARBA00023141"/>
    </source>
</evidence>
<accession>A0A916W2P6</accession>
<dbReference type="PROSITE" id="PS00885">
    <property type="entry name" value="EPSP_SYNTHASE_2"/>
    <property type="match status" value="1"/>
</dbReference>
<sequence length="430" mass="46163">MEILKSYESVRIYGEIEVPGDKSISHRSVMLGAIAEGITKVDNFLDGEDCIRTVEAFRAMGVAIENQGNTLLIDGKGIEGLLEPVKPIYFGNSGTSARLMLGLLAGLPFSTFMYGDESLTYRPMSRVMKPLSEMGATFIGRSGGDYLPIALEGTSLTGITYPLPVKSAQVKSAILLAGLHAKGKTTVIEKSKTRDHTEKMLQAFGANIRVDGNTIEIDSSHPLKATNLFIPGDISSAAFLLTAAAIIPDSTLTIKNVGLNQTRTGILNILEKMGASLEFTNEQSIGGEPIGDITIHYRPLRAITIEGDMIPSLIDEIPIIALLATQAKGTTIIRDAEELRVKETDRIHAVVDVLSSLGATIEETNDGMIIKGKAKLHGGTVSSYNDHRIAMMAVVASLITENAVTIDDLSSIAISYPSFMKDLSKLLINN</sequence>
<keyword evidence="12" id="KW-1185">Reference proteome</keyword>
<dbReference type="RefSeq" id="WP_188382783.1">
    <property type="nucleotide sequence ID" value="NZ_BMEY01000001.1"/>
</dbReference>
<proteinExistence type="inferred from homology"/>
<feature type="binding site" evidence="9">
    <location>
        <position position="169"/>
    </location>
    <ligand>
        <name>phosphoenolpyruvate</name>
        <dbReference type="ChEBI" id="CHEBI:58702"/>
    </ligand>
</feature>
<comment type="catalytic activity">
    <reaction evidence="8">
        <text>3-phosphoshikimate + phosphoenolpyruvate = 5-O-(1-carboxyvinyl)-3-phosphoshikimate + phosphate</text>
        <dbReference type="Rhea" id="RHEA:21256"/>
        <dbReference type="ChEBI" id="CHEBI:43474"/>
        <dbReference type="ChEBI" id="CHEBI:57701"/>
        <dbReference type="ChEBI" id="CHEBI:58702"/>
        <dbReference type="ChEBI" id="CHEBI:145989"/>
        <dbReference type="EC" id="2.5.1.19"/>
    </reaction>
    <physiologicalReaction direction="left-to-right" evidence="8">
        <dbReference type="Rhea" id="RHEA:21257"/>
    </physiologicalReaction>
</comment>
<dbReference type="PANTHER" id="PTHR21090:SF5">
    <property type="entry name" value="PENTAFUNCTIONAL AROM POLYPEPTIDE"/>
    <property type="match status" value="1"/>
</dbReference>
<evidence type="ECO:0000256" key="3">
    <source>
        <dbReference type="ARBA" id="ARBA00009948"/>
    </source>
</evidence>
<evidence type="ECO:0000256" key="8">
    <source>
        <dbReference type="ARBA" id="ARBA00044633"/>
    </source>
</evidence>
<evidence type="ECO:0000313" key="12">
    <source>
        <dbReference type="Proteomes" id="UP000613512"/>
    </source>
</evidence>
<evidence type="ECO:0000256" key="9">
    <source>
        <dbReference type="HAMAP-Rule" id="MF_00210"/>
    </source>
</evidence>
<dbReference type="NCBIfam" id="TIGR01356">
    <property type="entry name" value="aroA"/>
    <property type="match status" value="1"/>
</dbReference>
<organism evidence="11 12">
    <name type="scientific">Ornithinibacillus halotolerans</name>
    <dbReference type="NCBI Taxonomy" id="1274357"/>
    <lineage>
        <taxon>Bacteria</taxon>
        <taxon>Bacillati</taxon>
        <taxon>Bacillota</taxon>
        <taxon>Bacilli</taxon>
        <taxon>Bacillales</taxon>
        <taxon>Bacillaceae</taxon>
        <taxon>Ornithinibacillus</taxon>
    </lineage>
</organism>
<dbReference type="SUPFAM" id="SSF55205">
    <property type="entry name" value="EPT/RTPC-like"/>
    <property type="match status" value="1"/>
</dbReference>
<dbReference type="GO" id="GO:0003866">
    <property type="term" value="F:3-phosphoshikimate 1-carboxyvinyltransferase activity"/>
    <property type="evidence" value="ECO:0007669"/>
    <property type="project" value="UniProtKB-UniRule"/>
</dbReference>
<feature type="binding site" evidence="9">
    <location>
        <position position="22"/>
    </location>
    <ligand>
        <name>3-phosphoshikimate</name>
        <dbReference type="ChEBI" id="CHEBI:145989"/>
    </ligand>
</feature>
<dbReference type="InterPro" id="IPR023193">
    <property type="entry name" value="EPSP_synthase_CS"/>
</dbReference>
<dbReference type="FunFam" id="3.65.10.10:FF:000006">
    <property type="entry name" value="3-phosphoshikimate 1-carboxyvinyltransferase"/>
    <property type="match status" value="1"/>
</dbReference>
<feature type="binding site" evidence="9">
    <location>
        <position position="315"/>
    </location>
    <ligand>
        <name>3-phosphoshikimate</name>
        <dbReference type="ChEBI" id="CHEBI:145989"/>
    </ligand>
</feature>
<feature type="binding site" evidence="9">
    <location>
        <position position="346"/>
    </location>
    <ligand>
        <name>phosphoenolpyruvate</name>
        <dbReference type="ChEBI" id="CHEBI:58702"/>
    </ligand>
</feature>
<comment type="subcellular location">
    <subcellularLocation>
        <location evidence="9">Cytoplasm</location>
    </subcellularLocation>
</comment>
<reference evidence="11" key="1">
    <citation type="journal article" date="2014" name="Int. J. Syst. Evol. Microbiol.">
        <title>Complete genome sequence of Corynebacterium casei LMG S-19264T (=DSM 44701T), isolated from a smear-ripened cheese.</title>
        <authorList>
            <consortium name="US DOE Joint Genome Institute (JGI-PGF)"/>
            <person name="Walter F."/>
            <person name="Albersmeier A."/>
            <person name="Kalinowski J."/>
            <person name="Ruckert C."/>
        </authorList>
    </citation>
    <scope>NUCLEOTIDE SEQUENCE</scope>
    <source>
        <strain evidence="11">CGMCC 1.12408</strain>
    </source>
</reference>
<feature type="binding site" evidence="9">
    <location>
        <position position="23"/>
    </location>
    <ligand>
        <name>3-phosphoshikimate</name>
        <dbReference type="ChEBI" id="CHEBI:145989"/>
    </ligand>
</feature>
<dbReference type="Proteomes" id="UP000613512">
    <property type="component" value="Unassembled WGS sequence"/>
</dbReference>
<comment type="caution">
    <text evidence="9">Lacks conserved residue(s) required for the propagation of feature annotation.</text>
</comment>
<dbReference type="EC" id="2.5.1.19" evidence="9"/>
<feature type="binding site" evidence="9">
    <location>
        <position position="22"/>
    </location>
    <ligand>
        <name>phosphoenolpyruvate</name>
        <dbReference type="ChEBI" id="CHEBI:58702"/>
    </ligand>
</feature>
<dbReference type="InterPro" id="IPR001986">
    <property type="entry name" value="Enolpyruvate_Tfrase_dom"/>
</dbReference>
<dbReference type="InterPro" id="IPR036968">
    <property type="entry name" value="Enolpyruvate_Tfrase_sf"/>
</dbReference>
<dbReference type="CDD" id="cd01556">
    <property type="entry name" value="EPSP_synthase"/>
    <property type="match status" value="1"/>
</dbReference>
<comment type="subunit">
    <text evidence="9">Monomer.</text>
</comment>
<keyword evidence="5 9" id="KW-0028">Amino-acid biosynthesis</keyword>
<feature type="binding site" evidence="9">
    <location>
        <position position="167"/>
    </location>
    <ligand>
        <name>3-phosphoshikimate</name>
        <dbReference type="ChEBI" id="CHEBI:145989"/>
    </ligand>
</feature>
<feature type="binding site" evidence="9">
    <location>
        <position position="342"/>
    </location>
    <ligand>
        <name>3-phosphoshikimate</name>
        <dbReference type="ChEBI" id="CHEBI:145989"/>
    </ligand>
</feature>
<name>A0A916W2P6_9BACI</name>
<evidence type="ECO:0000256" key="4">
    <source>
        <dbReference type="ARBA" id="ARBA00022490"/>
    </source>
</evidence>
<feature type="binding site" evidence="9">
    <location>
        <position position="27"/>
    </location>
    <ligand>
        <name>3-phosphoshikimate</name>
        <dbReference type="ChEBI" id="CHEBI:145989"/>
    </ligand>
</feature>
<dbReference type="AlphaFoldDB" id="A0A916W2P6"/>
<keyword evidence="7 9" id="KW-0057">Aromatic amino acid biosynthesis</keyword>
<feature type="binding site" evidence="9">
    <location>
        <position position="122"/>
    </location>
    <ligand>
        <name>phosphoenolpyruvate</name>
        <dbReference type="ChEBI" id="CHEBI:58702"/>
    </ligand>
</feature>
<feature type="binding site" evidence="9">
    <location>
        <position position="388"/>
    </location>
    <ligand>
        <name>phosphoenolpyruvate</name>
        <dbReference type="ChEBI" id="CHEBI:58702"/>
    </ligand>
</feature>
<dbReference type="GO" id="GO:0005737">
    <property type="term" value="C:cytoplasm"/>
    <property type="evidence" value="ECO:0007669"/>
    <property type="project" value="UniProtKB-SubCell"/>
</dbReference>
<dbReference type="PROSITE" id="PS00104">
    <property type="entry name" value="EPSP_SYNTHASE_1"/>
    <property type="match status" value="1"/>
</dbReference>
<evidence type="ECO:0000256" key="6">
    <source>
        <dbReference type="ARBA" id="ARBA00022679"/>
    </source>
</evidence>
<dbReference type="HAMAP" id="MF_00210">
    <property type="entry name" value="EPSP_synth"/>
    <property type="match status" value="1"/>
</dbReference>
<dbReference type="GO" id="GO:0008652">
    <property type="term" value="P:amino acid biosynthetic process"/>
    <property type="evidence" value="ECO:0007669"/>
    <property type="project" value="UniProtKB-KW"/>
</dbReference>